<gene>
    <name evidence="3" type="ORF">SAMN05216275_14643</name>
</gene>
<dbReference type="PANTHER" id="PTHR46268">
    <property type="entry name" value="STRESS RESPONSE PROTEIN NHAX"/>
    <property type="match status" value="1"/>
</dbReference>
<dbReference type="Pfam" id="PF00582">
    <property type="entry name" value="Usp"/>
    <property type="match status" value="2"/>
</dbReference>
<evidence type="ECO:0000259" key="2">
    <source>
        <dbReference type="Pfam" id="PF00582"/>
    </source>
</evidence>
<accession>A0A1I4E3A7</accession>
<comment type="similarity">
    <text evidence="1">Belongs to the universal stress protein A family.</text>
</comment>
<dbReference type="EMBL" id="FOQY01000046">
    <property type="protein sequence ID" value="SFL00328.1"/>
    <property type="molecule type" value="Genomic_DNA"/>
</dbReference>
<organism evidence="3 4">
    <name type="scientific">Streptosporangium canum</name>
    <dbReference type="NCBI Taxonomy" id="324952"/>
    <lineage>
        <taxon>Bacteria</taxon>
        <taxon>Bacillati</taxon>
        <taxon>Actinomycetota</taxon>
        <taxon>Actinomycetes</taxon>
        <taxon>Streptosporangiales</taxon>
        <taxon>Streptosporangiaceae</taxon>
        <taxon>Streptosporangium</taxon>
    </lineage>
</organism>
<proteinExistence type="inferred from homology"/>
<dbReference type="SUPFAM" id="SSF52402">
    <property type="entry name" value="Adenine nucleotide alpha hydrolases-like"/>
    <property type="match status" value="2"/>
</dbReference>
<feature type="domain" description="UspA" evidence="2">
    <location>
        <begin position="147"/>
        <end position="278"/>
    </location>
</feature>
<dbReference type="InterPro" id="IPR006016">
    <property type="entry name" value="UspA"/>
</dbReference>
<evidence type="ECO:0000313" key="4">
    <source>
        <dbReference type="Proteomes" id="UP000199111"/>
    </source>
</evidence>
<dbReference type="InterPro" id="IPR006015">
    <property type="entry name" value="Universal_stress_UspA"/>
</dbReference>
<reference evidence="4" key="1">
    <citation type="submission" date="2016-10" db="EMBL/GenBank/DDBJ databases">
        <authorList>
            <person name="Varghese N."/>
            <person name="Submissions S."/>
        </authorList>
    </citation>
    <scope>NUCLEOTIDE SEQUENCE [LARGE SCALE GENOMIC DNA]</scope>
    <source>
        <strain evidence="4">CGMCC 4.2126</strain>
    </source>
</reference>
<dbReference type="AlphaFoldDB" id="A0A1I4E3A7"/>
<protein>
    <submittedName>
        <fullName evidence="3">Nucleotide-binding universal stress protein, UspA family</fullName>
    </submittedName>
</protein>
<dbReference type="GeneID" id="96303224"/>
<dbReference type="RefSeq" id="WP_093891743.1">
    <property type="nucleotide sequence ID" value="NZ_FOQY01000046.1"/>
</dbReference>
<feature type="domain" description="UspA" evidence="2">
    <location>
        <begin position="2"/>
        <end position="137"/>
    </location>
</feature>
<dbReference type="Gene3D" id="3.40.50.620">
    <property type="entry name" value="HUPs"/>
    <property type="match status" value="2"/>
</dbReference>
<dbReference type="PANTHER" id="PTHR46268:SF6">
    <property type="entry name" value="UNIVERSAL STRESS PROTEIN UP12"/>
    <property type="match status" value="1"/>
</dbReference>
<dbReference type="Proteomes" id="UP000199111">
    <property type="component" value="Unassembled WGS sequence"/>
</dbReference>
<dbReference type="PRINTS" id="PR01438">
    <property type="entry name" value="UNVRSLSTRESS"/>
</dbReference>
<evidence type="ECO:0000256" key="1">
    <source>
        <dbReference type="ARBA" id="ARBA00008791"/>
    </source>
</evidence>
<name>A0A1I4E3A7_9ACTN</name>
<dbReference type="InterPro" id="IPR014729">
    <property type="entry name" value="Rossmann-like_a/b/a_fold"/>
</dbReference>
<sequence>MILVGVDGSPAALEAVSWAVQEAALRGAGLRVVHVMPGWPLEMSEDAPYADVGRWMRDGAASMLTDAVERARAEDGRVRVESQLLPGDPRRVLIEEAKEADLLVVGSHGLGGFSGMLLGSVALGVAGHTSCAVAVVRTVPAQARGEVAVGVDGSPAGMAAVGFAFAEASLRGADLRAVHAWDRPLVGGGPFARTAAEERAEGERRLLAEALAGWSERYPDVKVTEQVEQGHPVEVLKSASAHADLLVVGSRGRGGLAGLLLGSVSHALLHHAACPLIVASGTPAWGPSAP</sequence>
<keyword evidence="4" id="KW-1185">Reference proteome</keyword>
<evidence type="ECO:0000313" key="3">
    <source>
        <dbReference type="EMBL" id="SFL00328.1"/>
    </source>
</evidence>